<keyword evidence="9" id="KW-1185">Reference proteome</keyword>
<evidence type="ECO:0000256" key="5">
    <source>
        <dbReference type="ARBA" id="ARBA00023136"/>
    </source>
</evidence>
<feature type="transmembrane region" description="Helical" evidence="6">
    <location>
        <begin position="195"/>
        <end position="217"/>
    </location>
</feature>
<organism evidence="8 9">
    <name type="scientific">Platanthera zijinensis</name>
    <dbReference type="NCBI Taxonomy" id="2320716"/>
    <lineage>
        <taxon>Eukaryota</taxon>
        <taxon>Viridiplantae</taxon>
        <taxon>Streptophyta</taxon>
        <taxon>Embryophyta</taxon>
        <taxon>Tracheophyta</taxon>
        <taxon>Spermatophyta</taxon>
        <taxon>Magnoliopsida</taxon>
        <taxon>Liliopsida</taxon>
        <taxon>Asparagales</taxon>
        <taxon>Orchidaceae</taxon>
        <taxon>Orchidoideae</taxon>
        <taxon>Orchideae</taxon>
        <taxon>Orchidinae</taxon>
        <taxon>Platanthera</taxon>
    </lineage>
</organism>
<protein>
    <submittedName>
        <fullName evidence="8">Pleiotropic drug resistance protein 3</fullName>
    </submittedName>
</protein>
<feature type="transmembrane region" description="Helical" evidence="6">
    <location>
        <begin position="118"/>
        <end position="137"/>
    </location>
</feature>
<evidence type="ECO:0000313" key="8">
    <source>
        <dbReference type="EMBL" id="KAK8913886.1"/>
    </source>
</evidence>
<dbReference type="AlphaFoldDB" id="A0AAP0ASU7"/>
<gene>
    <name evidence="8" type="primary">PDR3</name>
    <name evidence="8" type="ORF">KSP39_PZI023869</name>
</gene>
<feature type="transmembrane region" description="Helical" evidence="6">
    <location>
        <begin position="306"/>
        <end position="327"/>
    </location>
</feature>
<keyword evidence="5 6" id="KW-0472">Membrane</keyword>
<evidence type="ECO:0000256" key="4">
    <source>
        <dbReference type="ARBA" id="ARBA00022989"/>
    </source>
</evidence>
<dbReference type="GO" id="GO:0005886">
    <property type="term" value="C:plasma membrane"/>
    <property type="evidence" value="ECO:0007669"/>
    <property type="project" value="UniProtKB-ARBA"/>
</dbReference>
<evidence type="ECO:0000256" key="1">
    <source>
        <dbReference type="ARBA" id="ARBA00004141"/>
    </source>
</evidence>
<feature type="domain" description="ABC-2 type transporter transmembrane" evidence="7">
    <location>
        <begin position="60"/>
        <end position="273"/>
    </location>
</feature>
<evidence type="ECO:0000256" key="3">
    <source>
        <dbReference type="ARBA" id="ARBA00022692"/>
    </source>
</evidence>
<feature type="transmembrane region" description="Helical" evidence="6">
    <location>
        <begin position="166"/>
        <end position="188"/>
    </location>
</feature>
<feature type="transmembrane region" description="Helical" evidence="6">
    <location>
        <begin position="251"/>
        <end position="269"/>
    </location>
</feature>
<comment type="subcellular location">
    <subcellularLocation>
        <location evidence="1">Membrane</location>
        <topology evidence="1">Multi-pass membrane protein</topology>
    </subcellularLocation>
</comment>
<keyword evidence="3 6" id="KW-0812">Transmembrane</keyword>
<dbReference type="InterPro" id="IPR013525">
    <property type="entry name" value="ABC2_TM"/>
</dbReference>
<feature type="transmembrane region" description="Helical" evidence="6">
    <location>
        <begin position="79"/>
        <end position="98"/>
    </location>
</feature>
<name>A0AAP0ASU7_9ASPA</name>
<evidence type="ECO:0000256" key="2">
    <source>
        <dbReference type="ARBA" id="ARBA00022448"/>
    </source>
</evidence>
<comment type="caution">
    <text evidence="8">The sequence shown here is derived from an EMBL/GenBank/DDBJ whole genome shotgun (WGS) entry which is preliminary data.</text>
</comment>
<evidence type="ECO:0000259" key="7">
    <source>
        <dbReference type="Pfam" id="PF01061"/>
    </source>
</evidence>
<dbReference type="GO" id="GO:0140359">
    <property type="term" value="F:ABC-type transporter activity"/>
    <property type="evidence" value="ECO:0007669"/>
    <property type="project" value="InterPro"/>
</dbReference>
<evidence type="ECO:0000313" key="9">
    <source>
        <dbReference type="Proteomes" id="UP001418222"/>
    </source>
</evidence>
<reference evidence="8 9" key="1">
    <citation type="journal article" date="2022" name="Nat. Plants">
        <title>Genomes of leafy and leafless Platanthera orchids illuminate the evolution of mycoheterotrophy.</title>
        <authorList>
            <person name="Li M.H."/>
            <person name="Liu K.W."/>
            <person name="Li Z."/>
            <person name="Lu H.C."/>
            <person name="Ye Q.L."/>
            <person name="Zhang D."/>
            <person name="Wang J.Y."/>
            <person name="Li Y.F."/>
            <person name="Zhong Z.M."/>
            <person name="Liu X."/>
            <person name="Yu X."/>
            <person name="Liu D.K."/>
            <person name="Tu X.D."/>
            <person name="Liu B."/>
            <person name="Hao Y."/>
            <person name="Liao X.Y."/>
            <person name="Jiang Y.T."/>
            <person name="Sun W.H."/>
            <person name="Chen J."/>
            <person name="Chen Y.Q."/>
            <person name="Ai Y."/>
            <person name="Zhai J.W."/>
            <person name="Wu S.S."/>
            <person name="Zhou Z."/>
            <person name="Hsiao Y.Y."/>
            <person name="Wu W.L."/>
            <person name="Chen Y.Y."/>
            <person name="Lin Y.F."/>
            <person name="Hsu J.L."/>
            <person name="Li C.Y."/>
            <person name="Wang Z.W."/>
            <person name="Zhao X."/>
            <person name="Zhong W.Y."/>
            <person name="Ma X.K."/>
            <person name="Ma L."/>
            <person name="Huang J."/>
            <person name="Chen G.Z."/>
            <person name="Huang M.Z."/>
            <person name="Huang L."/>
            <person name="Peng D.H."/>
            <person name="Luo Y.B."/>
            <person name="Zou S.Q."/>
            <person name="Chen S.P."/>
            <person name="Lan S."/>
            <person name="Tsai W.C."/>
            <person name="Van de Peer Y."/>
            <person name="Liu Z.J."/>
        </authorList>
    </citation>
    <scope>NUCLEOTIDE SEQUENCE [LARGE SCALE GENOMIC DNA]</scope>
    <source>
        <strain evidence="8">Lor287</strain>
    </source>
</reference>
<keyword evidence="2" id="KW-0813">Transport</keyword>
<keyword evidence="4 6" id="KW-1133">Transmembrane helix</keyword>
<sequence>MLDVTSTTMEERLGIDFADFYKSSSLYLARKELVEQLSTPLEDLSSTQIHGHQSHNRLVQLKACCWKLSMSYWRSPTYIMARLTFMTTLSILFAALFWQKGKKINSAQEITSMMGLMYMSAVFLGINNCSSVLPVVARERLVFYRERFAGMYSSYMYPLAQVLVEIPYILCLTTIYTIITYPTIGYVWSTYKIMWYFYIYFCSLLYFNYLGMLIMSLSSTVQMGAVLASACYAIICLFSGFIIPKPHIPKWWIWLYTICPTSWTLNGLLTSQFGNVSTDIEAFGETKALDTYLKDYYGFHHHELNLVGFVITCFPIFFACLFMYFTAKLNFQRS</sequence>
<dbReference type="PANTHER" id="PTHR19241">
    <property type="entry name" value="ATP-BINDING CASSETTE TRANSPORTER"/>
    <property type="match status" value="1"/>
</dbReference>
<dbReference type="EMBL" id="JBBWWQ010000021">
    <property type="protein sequence ID" value="KAK8913886.1"/>
    <property type="molecule type" value="Genomic_DNA"/>
</dbReference>
<accession>A0AAP0ASU7</accession>
<feature type="transmembrane region" description="Helical" evidence="6">
    <location>
        <begin position="223"/>
        <end position="244"/>
    </location>
</feature>
<dbReference type="Proteomes" id="UP001418222">
    <property type="component" value="Unassembled WGS sequence"/>
</dbReference>
<evidence type="ECO:0000256" key="6">
    <source>
        <dbReference type="SAM" id="Phobius"/>
    </source>
</evidence>
<proteinExistence type="predicted"/>
<dbReference type="Pfam" id="PF01061">
    <property type="entry name" value="ABC2_membrane"/>
    <property type="match status" value="1"/>
</dbReference>